<dbReference type="VEuPathDB" id="FungiDB:P175DRAFT_0431416"/>
<dbReference type="InterPro" id="IPR050749">
    <property type="entry name" value="Glycosyl_Hydrolase_47"/>
</dbReference>
<keyword evidence="11 19" id="KW-0326">Glycosidase</keyword>
<comment type="similarity">
    <text evidence="5 19">Belongs to the glycosyl hydrolase 47 family.</text>
</comment>
<feature type="chain" id="PRO_5002529101" description="alpha-1,2-Mannosidase" evidence="20">
    <location>
        <begin position="25"/>
        <end position="633"/>
    </location>
</feature>
<evidence type="ECO:0000256" key="3">
    <source>
        <dbReference type="ARBA" id="ARBA00004321"/>
    </source>
</evidence>
<comment type="subunit">
    <text evidence="6">Monomer.</text>
</comment>
<organism evidence="21 22">
    <name type="scientific">Aspergillus ochraceoroseus</name>
    <dbReference type="NCBI Taxonomy" id="138278"/>
    <lineage>
        <taxon>Eukaryota</taxon>
        <taxon>Fungi</taxon>
        <taxon>Dikarya</taxon>
        <taxon>Ascomycota</taxon>
        <taxon>Pezizomycotina</taxon>
        <taxon>Eurotiomycetes</taxon>
        <taxon>Eurotiomycetidae</taxon>
        <taxon>Eurotiales</taxon>
        <taxon>Aspergillaceae</taxon>
        <taxon>Aspergillus</taxon>
        <taxon>Aspergillus subgen. Nidulantes</taxon>
    </lineage>
</organism>
<evidence type="ECO:0000256" key="4">
    <source>
        <dbReference type="ARBA" id="ARBA00004922"/>
    </source>
</evidence>
<gene>
    <name evidence="21" type="ORF">AOCH_006265</name>
</gene>
<comment type="cofactor">
    <cofactor evidence="2">
        <name>Mg(2+)</name>
        <dbReference type="ChEBI" id="CHEBI:18420"/>
    </cofactor>
</comment>
<evidence type="ECO:0000256" key="5">
    <source>
        <dbReference type="ARBA" id="ARBA00007658"/>
    </source>
</evidence>
<keyword evidence="22" id="KW-1185">Reference proteome</keyword>
<evidence type="ECO:0000256" key="7">
    <source>
        <dbReference type="ARBA" id="ARBA00022729"/>
    </source>
</evidence>
<feature type="active site" description="Proton donor" evidence="16">
    <location>
        <position position="105"/>
    </location>
</feature>
<feature type="signal peptide" evidence="20">
    <location>
        <begin position="1"/>
        <end position="24"/>
    </location>
</feature>
<dbReference type="VEuPathDB" id="FungiDB:P175DRAFT_0530099"/>
<keyword evidence="9 18" id="KW-1015">Disulfide bond</keyword>
<dbReference type="Pfam" id="PF01532">
    <property type="entry name" value="Glyco_hydro_47"/>
    <property type="match status" value="1"/>
</dbReference>
<evidence type="ECO:0000256" key="1">
    <source>
        <dbReference type="ARBA" id="ARBA00001913"/>
    </source>
</evidence>
<evidence type="ECO:0000256" key="11">
    <source>
        <dbReference type="ARBA" id="ARBA00023295"/>
    </source>
</evidence>
<keyword evidence="10" id="KW-0325">Glycoprotein</keyword>
<evidence type="ECO:0000256" key="8">
    <source>
        <dbReference type="ARBA" id="ARBA00022801"/>
    </source>
</evidence>
<evidence type="ECO:0000313" key="21">
    <source>
        <dbReference type="EMBL" id="KKK16160.1"/>
    </source>
</evidence>
<protein>
    <recommendedName>
        <fullName evidence="19">alpha-1,2-Mannosidase</fullName>
        <ecNumber evidence="19">3.2.1.-</ecNumber>
    </recommendedName>
</protein>
<dbReference type="GO" id="GO:0060205">
    <property type="term" value="C:cytoplasmic vesicle lumen"/>
    <property type="evidence" value="ECO:0007669"/>
    <property type="project" value="UniProtKB-SubCell"/>
</dbReference>
<dbReference type="PANTHER" id="PTHR11742:SF101">
    <property type="entry name" value="MANNOSYL-OLIGOSACCHARIDE ALPHA-1,2-MANNOSIDASE 1B"/>
    <property type="match status" value="1"/>
</dbReference>
<evidence type="ECO:0000256" key="12">
    <source>
        <dbReference type="ARBA" id="ARBA00023329"/>
    </source>
</evidence>
<evidence type="ECO:0000256" key="2">
    <source>
        <dbReference type="ARBA" id="ARBA00001946"/>
    </source>
</evidence>
<evidence type="ECO:0000256" key="20">
    <source>
        <dbReference type="SAM" id="SignalP"/>
    </source>
</evidence>
<dbReference type="InterPro" id="IPR036026">
    <property type="entry name" value="Seven-hairpin_glycosidases"/>
</dbReference>
<dbReference type="GO" id="GO:0004571">
    <property type="term" value="F:mannosyl-oligosaccharide 1,2-alpha-mannosidase activity"/>
    <property type="evidence" value="ECO:0007669"/>
    <property type="project" value="UniProtKB-EC"/>
</dbReference>
<dbReference type="EMBL" id="JYKN01002492">
    <property type="protein sequence ID" value="KKK16160.1"/>
    <property type="molecule type" value="Genomic_DNA"/>
</dbReference>
<reference evidence="21 22" key="1">
    <citation type="submission" date="2015-02" db="EMBL/GenBank/DDBJ databases">
        <title>Draft Genome Sequences of Two Closely-Related Aflatoxigenic Aspergillus Species Obtained from the Cote d'Ivoire.</title>
        <authorList>
            <person name="Moore G.G."/>
            <person name="Beltz S.B."/>
            <person name="Mack B.M."/>
        </authorList>
    </citation>
    <scope>NUCLEOTIDE SEQUENCE [LARGE SCALE GENOMIC DNA]</scope>
    <source>
        <strain evidence="21 22">SRRC1432</strain>
    </source>
</reference>
<dbReference type="FunFam" id="1.50.10.10:FF:000047">
    <property type="entry name" value="Mannosyl-oligosaccharide alpha-1,2-mannosidase"/>
    <property type="match status" value="1"/>
</dbReference>
<accession>A0A0F8WE77</accession>
<sequence>MRLHLLALPATGLALVGSPSGSQADTVKEAFSHAWDGYMKYAFPHDELLPLSNGYGDSRNHWGASAVDALSTATIMGNATIVTQILDHIATIDYSQTASTVSLFETTIRYLAGMLSGYDLLKGPAAGLVDDNKVDVLLEQSKNLADVLKFAFDTPSGVPYNNINITSGGNDGSPTNGLAVTGTLVLEWTRLSDLTGDPEYARLSQRAESYLLHPHPASSEPFPGLVGSSISIETGNFTDGSVSWNGGDDSFYEYLIKMYVYDPKRFGVYKDRWVAAAESSMKYLASHPATRADLTFLATYNNGEYGLRSQHLACFDGGNFILGGSVLGRDDLLAFGVELVESCHETYNATVTGIGPEAFSWDSGAVPRAQAAFFDTAGFWIENGAYILRPEVIESFYYAWRITGQEEYREWIWNAFGAINKYCRTPSGFAGLTDVNAANGGSRDNNQESFLFAEVMKYSYLAFAPDDEWQVQRGGGNTFVFNTEAHPFRISHRIAIISPSEPSQCQSQPYYYKLLFRDSHTTTATTAIFRLQDPTGTWEILRASSSRIDLRIEHHGDLSSPLSALRKSQPLYRFRLRPGVVSASAGSPEMEFDLPERLDLGVSERGIVGRQVTVVVEGEDCVRWIGRGIVGFD</sequence>
<dbReference type="InterPro" id="IPR001382">
    <property type="entry name" value="Glyco_hydro_47"/>
</dbReference>
<feature type="disulfide bond" evidence="18">
    <location>
        <begin position="314"/>
        <end position="343"/>
    </location>
</feature>
<dbReference type="GO" id="GO:0005509">
    <property type="term" value="F:calcium ion binding"/>
    <property type="evidence" value="ECO:0007669"/>
    <property type="project" value="InterPro"/>
</dbReference>
<dbReference type="GO" id="GO:0005975">
    <property type="term" value="P:carbohydrate metabolic process"/>
    <property type="evidence" value="ECO:0007669"/>
    <property type="project" value="InterPro"/>
</dbReference>
<dbReference type="EC" id="3.2.1.-" evidence="19"/>
<keyword evidence="8 19" id="KW-0378">Hydrolase</keyword>
<evidence type="ECO:0000313" key="22">
    <source>
        <dbReference type="Proteomes" id="UP000034947"/>
    </source>
</evidence>
<feature type="active site" evidence="16">
    <location>
        <position position="391"/>
    </location>
</feature>
<feature type="binding site" evidence="17">
    <location>
        <position position="483"/>
    </location>
    <ligand>
        <name>Ca(2+)</name>
        <dbReference type="ChEBI" id="CHEBI:29108"/>
    </ligand>
</feature>
<evidence type="ECO:0000256" key="13">
    <source>
        <dbReference type="ARBA" id="ARBA00024790"/>
    </source>
</evidence>
<comment type="pathway">
    <text evidence="4">Protein modification; protein glycosylation.</text>
</comment>
<dbReference type="UniPathway" id="UPA00378"/>
<evidence type="ECO:0000256" key="18">
    <source>
        <dbReference type="PIRSR" id="PIRSR601382-3"/>
    </source>
</evidence>
<feature type="active site" evidence="16">
    <location>
        <position position="249"/>
    </location>
</feature>
<evidence type="ECO:0000256" key="6">
    <source>
        <dbReference type="ARBA" id="ARBA00011245"/>
    </source>
</evidence>
<dbReference type="PRINTS" id="PR00747">
    <property type="entry name" value="GLYHDRLASE47"/>
</dbReference>
<evidence type="ECO:0000256" key="9">
    <source>
        <dbReference type="ARBA" id="ARBA00023157"/>
    </source>
</evidence>
<evidence type="ECO:0000256" key="15">
    <source>
        <dbReference type="ARBA" id="ARBA00048605"/>
    </source>
</evidence>
<comment type="catalytic activity">
    <reaction evidence="14">
        <text>N(4)-(alpha-D-Man-(1-&gt;2)-alpha-D-Man-(1-&gt;2)-alpha-D-Man-(1-&gt;3)-[alpha-D-Man-(1-&gt;3)-[alpha-D-Man-(1-&gt;2)-alpha-D-Man-(1-&gt;6)]-alpha-D-Man-(1-&gt;6)]-beta-D-Man-(1-&gt;4)-beta-D-GlcNAc-(1-&gt;4)-beta-D-GlcNAc)-L-asparaginyl-[protein] (N-glucan mannose isomer 8A1,2,3B1,3) + 3 H2O = N(4)-(alpha-D-Man-(1-&gt;3)-[alpha-D-Man-(1-&gt;3)-[alpha-D-Man-(1-&gt;6)]-alpha-D-Man-(1-&gt;6)]-beta-D-Man-(1-&gt;4)-beta-D-GlcNAc-(1-&gt;4)-beta-D-GlcNAc)-L-asparaginyl-[protein] (N-glucan mannose isomer 5A1,2) + 3 beta-D-mannose</text>
        <dbReference type="Rhea" id="RHEA:56028"/>
        <dbReference type="Rhea" id="RHEA-COMP:14358"/>
        <dbReference type="Rhea" id="RHEA-COMP:14367"/>
        <dbReference type="ChEBI" id="CHEBI:15377"/>
        <dbReference type="ChEBI" id="CHEBI:28563"/>
        <dbReference type="ChEBI" id="CHEBI:59087"/>
        <dbReference type="ChEBI" id="CHEBI:60628"/>
        <dbReference type="EC" id="3.2.1.113"/>
    </reaction>
</comment>
<keyword evidence="12" id="KW-0968">Cytoplasmic vesicle</keyword>
<evidence type="ECO:0000256" key="19">
    <source>
        <dbReference type="RuleBase" id="RU361193"/>
    </source>
</evidence>
<comment type="subcellular location">
    <subcellularLocation>
        <location evidence="3">Cytoplasmic vesicle lumen</location>
    </subcellularLocation>
</comment>
<dbReference type="SUPFAM" id="SSF48225">
    <property type="entry name" value="Seven-hairpin glycosidases"/>
    <property type="match status" value="1"/>
</dbReference>
<keyword evidence="17" id="KW-0106">Calcium</keyword>
<dbReference type="GO" id="GO:0005783">
    <property type="term" value="C:endoplasmic reticulum"/>
    <property type="evidence" value="ECO:0007669"/>
    <property type="project" value="TreeGrafter"/>
</dbReference>
<dbReference type="InterPro" id="IPR012341">
    <property type="entry name" value="6hp_glycosidase-like_sf"/>
</dbReference>
<comment type="cofactor">
    <cofactor evidence="1 17">
        <name>Ca(2+)</name>
        <dbReference type="ChEBI" id="CHEBI:29108"/>
    </cofactor>
</comment>
<dbReference type="OrthoDB" id="8118055at2759"/>
<evidence type="ECO:0000256" key="10">
    <source>
        <dbReference type="ARBA" id="ARBA00023180"/>
    </source>
</evidence>
<comment type="caution">
    <text evidence="21">The sequence shown here is derived from an EMBL/GenBank/DDBJ whole genome shotgun (WGS) entry which is preliminary data.</text>
</comment>
<dbReference type="Proteomes" id="UP000034947">
    <property type="component" value="Unassembled WGS sequence"/>
</dbReference>
<dbReference type="AlphaFoldDB" id="A0A0F8WE77"/>
<comment type="catalytic activity">
    <reaction evidence="15">
        <text>N(4)-(alpha-D-Man-(1-&gt;2)-alpha-D-Man-(1-&gt;2)-alpha-D-Man-(1-&gt;3)-[alpha-D-Man-(1-&gt;2)-alpha-D-Man-(1-&gt;3)-[alpha-D-Man-(1-&gt;2)-alpha-D-Man-(1-&gt;6)]-alpha-D-Man-(1-&gt;6)]-beta-D-Man-(1-&gt;4)-beta-D-GlcNAc-(1-&gt;4)-beta-D-GlcNAc)-L-asparaginyl-[protein] (N-glucan mannose isomer 9A1,2,3B1,2,3) + 4 H2O = N(4)-(alpha-D-Man-(1-&gt;3)-[alpha-D-Man-(1-&gt;3)-[alpha-D-Man-(1-&gt;6)]-alpha-D-Man-(1-&gt;6)]-beta-D-Man-(1-&gt;4)-beta-D-GlcNAc-(1-&gt;4)-beta-D-GlcNAc)-L-asparaginyl-[protein] (N-glucan mannose isomer 5A1,2) + 4 beta-D-mannose</text>
        <dbReference type="Rhea" id="RHEA:56008"/>
        <dbReference type="Rhea" id="RHEA-COMP:14356"/>
        <dbReference type="Rhea" id="RHEA-COMP:14367"/>
        <dbReference type="ChEBI" id="CHEBI:15377"/>
        <dbReference type="ChEBI" id="CHEBI:28563"/>
        <dbReference type="ChEBI" id="CHEBI:59087"/>
        <dbReference type="ChEBI" id="CHEBI:139493"/>
        <dbReference type="EC" id="3.2.1.113"/>
    </reaction>
</comment>
<proteinExistence type="inferred from homology"/>
<keyword evidence="7 20" id="KW-0732">Signal</keyword>
<dbReference type="GO" id="GO:0016020">
    <property type="term" value="C:membrane"/>
    <property type="evidence" value="ECO:0007669"/>
    <property type="project" value="InterPro"/>
</dbReference>
<dbReference type="PANTHER" id="PTHR11742">
    <property type="entry name" value="MANNOSYL-OLIGOSACCHARIDE ALPHA-1,2-MANNOSIDASE-RELATED"/>
    <property type="match status" value="1"/>
</dbReference>
<dbReference type="Gene3D" id="1.50.10.10">
    <property type="match status" value="1"/>
</dbReference>
<comment type="function">
    <text evidence="13">Involved in the maturation of Asn-linked oligosaccharides. Progressively trims alpha-1,2-linked mannose residues from Man(9)GlcNAc(2) to produce Man(5)GlcNAc(2).</text>
</comment>
<evidence type="ECO:0000256" key="16">
    <source>
        <dbReference type="PIRSR" id="PIRSR601382-1"/>
    </source>
</evidence>
<evidence type="ECO:0000256" key="17">
    <source>
        <dbReference type="PIRSR" id="PIRSR601382-2"/>
    </source>
</evidence>
<name>A0A0F8WE77_9EURO</name>
<keyword evidence="17" id="KW-0479">Metal-binding</keyword>
<feature type="active site" description="Proton donor" evidence="16">
    <location>
        <position position="357"/>
    </location>
</feature>
<dbReference type="GO" id="GO:0036503">
    <property type="term" value="P:ERAD pathway"/>
    <property type="evidence" value="ECO:0007669"/>
    <property type="project" value="UniProtKB-ARBA"/>
</dbReference>
<evidence type="ECO:0000256" key="14">
    <source>
        <dbReference type="ARBA" id="ARBA00047669"/>
    </source>
</evidence>